<proteinExistence type="predicted"/>
<evidence type="ECO:0000256" key="1">
    <source>
        <dbReference type="SAM" id="MobiDB-lite"/>
    </source>
</evidence>
<accession>A0AB34FCS1</accession>
<gene>
    <name evidence="3" type="ORF">O9K51_11224</name>
</gene>
<keyword evidence="2" id="KW-0812">Transmembrane</keyword>
<dbReference type="EMBL" id="JAQHRD010000026">
    <property type="protein sequence ID" value="KAJ6436241.1"/>
    <property type="molecule type" value="Genomic_DNA"/>
</dbReference>
<comment type="caution">
    <text evidence="3">The sequence shown here is derived from an EMBL/GenBank/DDBJ whole genome shotgun (WGS) entry which is preliminary data.</text>
</comment>
<feature type="region of interest" description="Disordered" evidence="1">
    <location>
        <begin position="75"/>
        <end position="100"/>
    </location>
</feature>
<dbReference type="Proteomes" id="UP001163105">
    <property type="component" value="Unassembled WGS sequence"/>
</dbReference>
<evidence type="ECO:0000313" key="4">
    <source>
        <dbReference type="Proteomes" id="UP001163105"/>
    </source>
</evidence>
<evidence type="ECO:0000313" key="3">
    <source>
        <dbReference type="EMBL" id="KAJ6436241.1"/>
    </source>
</evidence>
<protein>
    <submittedName>
        <fullName evidence="3">Uncharacterized protein</fullName>
    </submittedName>
</protein>
<evidence type="ECO:0000256" key="2">
    <source>
        <dbReference type="SAM" id="Phobius"/>
    </source>
</evidence>
<keyword evidence="4" id="KW-1185">Reference proteome</keyword>
<dbReference type="AlphaFoldDB" id="A0AB34FCS1"/>
<keyword evidence="2" id="KW-0472">Membrane</keyword>
<name>A0AB34FCS1_9HYPO</name>
<sequence>MKAGRLGFFLGWYGYFTLGVGPISLTITFIAGGGVYFLAKRSYNARLEERQGTKHVIHSHPDLNVQAKASTVRGIDTPKMDEDEQRALRKGAPLLLRPRA</sequence>
<feature type="transmembrane region" description="Helical" evidence="2">
    <location>
        <begin position="12"/>
        <end position="39"/>
    </location>
</feature>
<organism evidence="3 4">
    <name type="scientific">Purpureocillium lavendulum</name>
    <dbReference type="NCBI Taxonomy" id="1247861"/>
    <lineage>
        <taxon>Eukaryota</taxon>
        <taxon>Fungi</taxon>
        <taxon>Dikarya</taxon>
        <taxon>Ascomycota</taxon>
        <taxon>Pezizomycotina</taxon>
        <taxon>Sordariomycetes</taxon>
        <taxon>Hypocreomycetidae</taxon>
        <taxon>Hypocreales</taxon>
        <taxon>Ophiocordycipitaceae</taxon>
        <taxon>Purpureocillium</taxon>
    </lineage>
</organism>
<reference evidence="3" key="1">
    <citation type="submission" date="2023-01" db="EMBL/GenBank/DDBJ databases">
        <title>The growth and conidiation of Purpureocillium lavendulum are regulated by nitrogen source and histone H3K14 acetylation.</title>
        <authorList>
            <person name="Tang P."/>
            <person name="Han J."/>
            <person name="Zhang C."/>
            <person name="Tang P."/>
            <person name="Qi F."/>
            <person name="Zhang K."/>
            <person name="Liang L."/>
        </authorList>
    </citation>
    <scope>NUCLEOTIDE SEQUENCE</scope>
    <source>
        <strain evidence="3">YMF1.00683</strain>
    </source>
</reference>
<keyword evidence="2" id="KW-1133">Transmembrane helix</keyword>